<organism evidence="2 3">
    <name type="scientific">Lingula anatina</name>
    <name type="common">Brachiopod</name>
    <name type="synonym">Lingula unguis</name>
    <dbReference type="NCBI Taxonomy" id="7574"/>
    <lineage>
        <taxon>Eukaryota</taxon>
        <taxon>Metazoa</taxon>
        <taxon>Spiralia</taxon>
        <taxon>Lophotrochozoa</taxon>
        <taxon>Brachiopoda</taxon>
        <taxon>Linguliformea</taxon>
        <taxon>Lingulata</taxon>
        <taxon>Lingulida</taxon>
        <taxon>Linguloidea</taxon>
        <taxon>Lingulidae</taxon>
        <taxon>Lingula</taxon>
    </lineage>
</organism>
<proteinExistence type="predicted"/>
<dbReference type="PROSITE" id="PS50812">
    <property type="entry name" value="PWWP"/>
    <property type="match status" value="1"/>
</dbReference>
<dbReference type="RefSeq" id="XP_013401099.1">
    <property type="nucleotide sequence ID" value="XM_013545645.1"/>
</dbReference>
<dbReference type="STRING" id="7574.A0A1S3IU90"/>
<evidence type="ECO:0000313" key="2">
    <source>
        <dbReference type="Proteomes" id="UP000085678"/>
    </source>
</evidence>
<dbReference type="FunFam" id="2.30.30.140:FF:000008">
    <property type="entry name" value="Bromodomain containing 1, isoform CRA_b"/>
    <property type="match status" value="1"/>
</dbReference>
<dbReference type="Pfam" id="PF00855">
    <property type="entry name" value="PWWP"/>
    <property type="match status" value="1"/>
</dbReference>
<dbReference type="SUPFAM" id="SSF63748">
    <property type="entry name" value="Tudor/PWWP/MBT"/>
    <property type="match status" value="1"/>
</dbReference>
<accession>A0A1S3IU90</accession>
<dbReference type="Gene3D" id="2.30.30.140">
    <property type="match status" value="1"/>
</dbReference>
<dbReference type="InParanoid" id="A0A1S3IU90"/>
<dbReference type="InterPro" id="IPR000313">
    <property type="entry name" value="PWWP_dom"/>
</dbReference>
<evidence type="ECO:0000313" key="3">
    <source>
        <dbReference type="RefSeq" id="XP_013401099.1"/>
    </source>
</evidence>
<evidence type="ECO:0000259" key="1">
    <source>
        <dbReference type="PROSITE" id="PS50812"/>
    </source>
</evidence>
<keyword evidence="2" id="KW-1185">Reference proteome</keyword>
<dbReference type="OrthoDB" id="20839at2759"/>
<gene>
    <name evidence="3" type="primary">LOC106166984</name>
</gene>
<dbReference type="GeneID" id="106166984"/>
<sequence length="221" mass="24924">MDSVPLPSLLYDHAAGDSWLSSENCPVVTDALGDVDLSESQELNYMATRSRLYCRLAPQEVWLTLFKISSSVRTKKRSGSYDSDDEDLIPLEPLDLVWAKCRGYPWYPALIINPKMPKTGYFHNGVPIPVPPDGVLDLQKRFEEPVYLVLFFDTKRTWQWLPRDKLDPLGVDSGLDKSKLLDNKKPAVKKAVKKAYEKAIAHRCRVTGEPNPLSGESSSED</sequence>
<dbReference type="KEGG" id="lak:106166984"/>
<dbReference type="Proteomes" id="UP000085678">
    <property type="component" value="Unplaced"/>
</dbReference>
<dbReference type="SMART" id="SM00293">
    <property type="entry name" value="PWWP"/>
    <property type="match status" value="1"/>
</dbReference>
<dbReference type="AlphaFoldDB" id="A0A1S3IU90"/>
<feature type="domain" description="PWWP" evidence="1">
    <location>
        <begin position="93"/>
        <end position="172"/>
    </location>
</feature>
<protein>
    <submittedName>
        <fullName evidence="3">Peregrin-like</fullName>
    </submittedName>
</protein>
<name>A0A1S3IU90_LINAN</name>
<reference evidence="3" key="1">
    <citation type="submission" date="2025-08" db="UniProtKB">
        <authorList>
            <consortium name="RefSeq"/>
        </authorList>
    </citation>
    <scope>IDENTIFICATION</scope>
    <source>
        <tissue evidence="3">Gonads</tissue>
    </source>
</reference>